<evidence type="ECO:0000259" key="4">
    <source>
        <dbReference type="Pfam" id="PF07167"/>
    </source>
</evidence>
<dbReference type="STRING" id="1560345.AWL63_03340"/>
<evidence type="ECO:0000313" key="6">
    <source>
        <dbReference type="EMBL" id="AOH86480.1"/>
    </source>
</evidence>
<name>A0A1B3ZGE7_9SPHN</name>
<gene>
    <name evidence="6" type="ORF">AWL63_03340</name>
</gene>
<evidence type="ECO:0000256" key="1">
    <source>
        <dbReference type="ARBA" id="ARBA00022679"/>
    </source>
</evidence>
<proteinExistence type="predicted"/>
<dbReference type="PANTHER" id="PTHR36837:SF5">
    <property type="entry name" value="POLY-3-HYDROXYBUTYRATE SYNTHASE"/>
    <property type="match status" value="1"/>
</dbReference>
<protein>
    <submittedName>
        <fullName evidence="6">Poly-beta-hydroxybutyrate polymerase</fullName>
    </submittedName>
</protein>
<evidence type="ECO:0000313" key="7">
    <source>
        <dbReference type="Proteomes" id="UP000094256"/>
    </source>
</evidence>
<reference evidence="6 7" key="1">
    <citation type="submission" date="2016-01" db="EMBL/GenBank/DDBJ databases">
        <title>Complete genome and mega plasmid sequence of Sphingomonas panacis DCY99 elicits systemic resistance in rice to Xanthomonas oryzae.</title>
        <authorList>
            <person name="Kim Y.J."/>
            <person name="Yang D.C."/>
            <person name="Sing P."/>
        </authorList>
    </citation>
    <scope>NUCLEOTIDE SEQUENCE [LARGE SCALE GENOMIC DNA]</scope>
    <source>
        <strain evidence="6 7">DCY99</strain>
    </source>
</reference>
<dbReference type="AlphaFoldDB" id="A0A1B3ZGE7"/>
<dbReference type="SUPFAM" id="SSF53474">
    <property type="entry name" value="alpha/beta-Hydrolases"/>
    <property type="match status" value="1"/>
</dbReference>
<evidence type="ECO:0000256" key="2">
    <source>
        <dbReference type="ARBA" id="ARBA00023315"/>
    </source>
</evidence>
<evidence type="ECO:0000256" key="3">
    <source>
        <dbReference type="SAM" id="MobiDB-lite"/>
    </source>
</evidence>
<feature type="domain" description="Poly-beta-hydroxybutyrate polymerase N-terminal" evidence="5">
    <location>
        <begin position="17"/>
        <end position="57"/>
    </location>
</feature>
<keyword evidence="1" id="KW-0808">Transferase</keyword>
<evidence type="ECO:0000259" key="5">
    <source>
        <dbReference type="Pfam" id="PF12551"/>
    </source>
</evidence>
<dbReference type="InterPro" id="IPR029058">
    <property type="entry name" value="AB_hydrolase_fold"/>
</dbReference>
<dbReference type="EMBL" id="CP014168">
    <property type="protein sequence ID" value="AOH86480.1"/>
    <property type="molecule type" value="Genomic_DNA"/>
</dbReference>
<keyword evidence="7" id="KW-1185">Reference proteome</keyword>
<dbReference type="GO" id="GO:0016746">
    <property type="term" value="F:acyltransferase activity"/>
    <property type="evidence" value="ECO:0007669"/>
    <property type="project" value="UniProtKB-KW"/>
</dbReference>
<feature type="region of interest" description="Disordered" evidence="3">
    <location>
        <begin position="555"/>
        <end position="586"/>
    </location>
</feature>
<dbReference type="InterPro" id="IPR010941">
    <property type="entry name" value="PhaC_N"/>
</dbReference>
<organism evidence="6 7">
    <name type="scientific">Sphingomonas panacis</name>
    <dbReference type="NCBI Taxonomy" id="1560345"/>
    <lineage>
        <taxon>Bacteria</taxon>
        <taxon>Pseudomonadati</taxon>
        <taxon>Pseudomonadota</taxon>
        <taxon>Alphaproteobacteria</taxon>
        <taxon>Sphingomonadales</taxon>
        <taxon>Sphingomonadaceae</taxon>
        <taxon>Sphingomonas</taxon>
    </lineage>
</organism>
<dbReference type="PANTHER" id="PTHR36837">
    <property type="entry name" value="POLY(3-HYDROXYALKANOATE) POLYMERASE SUBUNIT PHAC"/>
    <property type="match status" value="1"/>
</dbReference>
<dbReference type="OrthoDB" id="7208816at2"/>
<sequence>MYGSSGPASEDPLDGVADVIDRATGAALARLTGGLSPASLGAAFLDWLTHLAISPGRQLQLAAKAERQMLRFLDHACNVAIASAPVKAAIDPLPQDRRFTDPDWQAWPFNLIEQGFLLGQQWCDRSASAVGGVTPRHEDMVRFTMRQLLDVMAPSNFIATNPVVQRRIAATGGQCLIDGAANFVEDLRRTWSYDRPAGADAYRPGVEVAVTPGEVVYRNHLIELIQYSPTTATVRPEPILIVPAWIMKYYILDLSPENSLVRWLVGQGFTVFMISWRNPGREDRDIGFDDYRRLGVMKALDAVTAITGHDTVHAAGYCLGGTLLAITAATMARDGDARLATMTLFAAQTEFSEPGELGLFIDAAQVHFLENMMWAQGYLDSRQMGGAFQMLRSNDLLWSRVIHGYLMGEPVPMNDLMAWNADGTRLPQAMHSQYLRQLFLDDDLAEGRYRVDGKTIALGDIRVPIFAVGTEWDHVAPWRSVFKIHLLTDTEVTFLLTSGGHNAGIVSEPGHPGRHFRIMTHPATRGHLDPEEWQASAREQDGSWWPAWAAWLDERSGQPAPPPGVGKAEAGYAPLGPAPGGYVLSR</sequence>
<dbReference type="Pfam" id="PF07167">
    <property type="entry name" value="PhaC_N"/>
    <property type="match status" value="1"/>
</dbReference>
<dbReference type="Gene3D" id="3.40.50.1820">
    <property type="entry name" value="alpha/beta hydrolase"/>
    <property type="match status" value="1"/>
</dbReference>
<dbReference type="InterPro" id="IPR022211">
    <property type="entry name" value="PHBC_N"/>
</dbReference>
<dbReference type="KEGG" id="span:AWL63_03340"/>
<dbReference type="GO" id="GO:0042619">
    <property type="term" value="P:poly-hydroxybutyrate biosynthetic process"/>
    <property type="evidence" value="ECO:0007669"/>
    <property type="project" value="InterPro"/>
</dbReference>
<keyword evidence="2" id="KW-0012">Acyltransferase</keyword>
<dbReference type="Proteomes" id="UP000094256">
    <property type="component" value="Chromosome"/>
</dbReference>
<dbReference type="InterPro" id="IPR051321">
    <property type="entry name" value="PHA/PHB_synthase"/>
</dbReference>
<accession>A0A1B3ZGE7</accession>
<feature type="domain" description="Poly-beta-hydroxybutyrate polymerase N-terminal" evidence="4">
    <location>
        <begin position="95"/>
        <end position="264"/>
    </location>
</feature>
<dbReference type="Pfam" id="PF12551">
    <property type="entry name" value="PHBC_N"/>
    <property type="match status" value="1"/>
</dbReference>